<dbReference type="EMBL" id="MCFL01000015">
    <property type="protein sequence ID" value="ORZ36739.1"/>
    <property type="molecule type" value="Genomic_DNA"/>
</dbReference>
<proteinExistence type="inferred from homology"/>
<evidence type="ECO:0000256" key="3">
    <source>
        <dbReference type="ARBA" id="ARBA00011248"/>
    </source>
</evidence>
<keyword evidence="9" id="KW-0966">Cell projection</keyword>
<comment type="caution">
    <text evidence="13">The sequence shown here is derived from an EMBL/GenBank/DDBJ whole genome shotgun (WGS) entry which is preliminary data.</text>
</comment>
<evidence type="ECO:0000313" key="14">
    <source>
        <dbReference type="Proteomes" id="UP000193411"/>
    </source>
</evidence>
<protein>
    <recommendedName>
        <fullName evidence="11">Dynein regulatory complex protein 12</fullName>
    </recommendedName>
</protein>
<gene>
    <name evidence="13" type="ORF">BCR44DRAFT_76007</name>
</gene>
<reference evidence="13 14" key="1">
    <citation type="submission" date="2016-07" db="EMBL/GenBank/DDBJ databases">
        <title>Pervasive Adenine N6-methylation of Active Genes in Fungi.</title>
        <authorList>
            <consortium name="DOE Joint Genome Institute"/>
            <person name="Mondo S.J."/>
            <person name="Dannebaum R.O."/>
            <person name="Kuo R.C."/>
            <person name="Labutti K."/>
            <person name="Haridas S."/>
            <person name="Kuo A."/>
            <person name="Salamov A."/>
            <person name="Ahrendt S.R."/>
            <person name="Lipzen A."/>
            <person name="Sullivan W."/>
            <person name="Andreopoulos W.B."/>
            <person name="Clum A."/>
            <person name="Lindquist E."/>
            <person name="Daum C."/>
            <person name="Ramamoorthy G.K."/>
            <person name="Gryganskyi A."/>
            <person name="Culley D."/>
            <person name="Magnuson J.K."/>
            <person name="James T.Y."/>
            <person name="O'Malley M.A."/>
            <person name="Stajich J.E."/>
            <person name="Spatafora J.W."/>
            <person name="Visel A."/>
            <person name="Grigoriev I.V."/>
        </authorList>
    </citation>
    <scope>NUCLEOTIDE SEQUENCE [LARGE SCALE GENOMIC DNA]</scope>
    <source>
        <strain evidence="13 14">PL171</strain>
    </source>
</reference>
<comment type="function">
    <text evidence="1">Component of the nexin-dynein regulatory complex (N-DRC), a key regulator of ciliary/flagellar motility which maintains the alignment and integrity of the distal axoneme and regulates microtubule sliding in motile axonemes.</text>
</comment>
<evidence type="ECO:0000256" key="7">
    <source>
        <dbReference type="ARBA" id="ARBA00023069"/>
    </source>
</evidence>
<comment type="subcellular location">
    <subcellularLocation>
        <location evidence="2">Cytoplasm</location>
        <location evidence="2">Cytoskeleton</location>
        <location evidence="2">Flagellum axoneme</location>
    </subcellularLocation>
</comment>
<evidence type="ECO:0000313" key="13">
    <source>
        <dbReference type="EMBL" id="ORZ36739.1"/>
    </source>
</evidence>
<evidence type="ECO:0000256" key="6">
    <source>
        <dbReference type="ARBA" id="ARBA00023054"/>
    </source>
</evidence>
<keyword evidence="5" id="KW-0282">Flagellum</keyword>
<sequence length="207" mass="23424">MEKVCRPPSVLPAPACADPSLCMLVKSTAKEKTAVELLNEKLAAANGEMETLRRELAHREDTVSRLRDSNTKLKQTVEDLEKVIDDRTQDRQDFAADSNVQFRKLQVEMQSKVTLLETQVSDLKATLESTTIQLNKKISDYAKLIELKDGIIEEQSTKISCMATEFESMLNETMEKVARKIQLAADQWNGEVALSPDAQRRYQEFSQ</sequence>
<evidence type="ECO:0000256" key="9">
    <source>
        <dbReference type="ARBA" id="ARBA00023273"/>
    </source>
</evidence>
<evidence type="ECO:0000256" key="1">
    <source>
        <dbReference type="ARBA" id="ARBA00003029"/>
    </source>
</evidence>
<dbReference type="InterPro" id="IPR033585">
    <property type="entry name" value="DRC12-like"/>
</dbReference>
<dbReference type="PANTHER" id="PTHR28656">
    <property type="entry name" value="COILED-COIL DOMAIN-CONTAINING PROTEIN 153"/>
    <property type="match status" value="1"/>
</dbReference>
<keyword evidence="14" id="KW-1185">Reference proteome</keyword>
<comment type="similarity">
    <text evidence="10">Belongs to the DRC12 family.</text>
</comment>
<organism evidence="13 14">
    <name type="scientific">Catenaria anguillulae PL171</name>
    <dbReference type="NCBI Taxonomy" id="765915"/>
    <lineage>
        <taxon>Eukaryota</taxon>
        <taxon>Fungi</taxon>
        <taxon>Fungi incertae sedis</taxon>
        <taxon>Blastocladiomycota</taxon>
        <taxon>Blastocladiomycetes</taxon>
        <taxon>Blastocladiales</taxon>
        <taxon>Catenariaceae</taxon>
        <taxon>Catenaria</taxon>
    </lineage>
</organism>
<dbReference type="AlphaFoldDB" id="A0A1Y2HQB4"/>
<evidence type="ECO:0000256" key="12">
    <source>
        <dbReference type="SAM" id="Coils"/>
    </source>
</evidence>
<evidence type="ECO:0000256" key="4">
    <source>
        <dbReference type="ARBA" id="ARBA00022490"/>
    </source>
</evidence>
<accession>A0A1Y2HQB4</accession>
<evidence type="ECO:0000256" key="11">
    <source>
        <dbReference type="ARBA" id="ARBA00044800"/>
    </source>
</evidence>
<feature type="coiled-coil region" evidence="12">
    <location>
        <begin position="35"/>
        <end position="90"/>
    </location>
</feature>
<dbReference type="Proteomes" id="UP000193411">
    <property type="component" value="Unassembled WGS sequence"/>
</dbReference>
<evidence type="ECO:0000256" key="2">
    <source>
        <dbReference type="ARBA" id="ARBA00004611"/>
    </source>
</evidence>
<dbReference type="PANTHER" id="PTHR28656:SF1">
    <property type="entry name" value="COILED-COIL DOMAIN-CONTAINING PROTEIN 153"/>
    <property type="match status" value="1"/>
</dbReference>
<dbReference type="OrthoDB" id="10264405at2759"/>
<keyword evidence="8" id="KW-0206">Cytoskeleton</keyword>
<keyword evidence="6 12" id="KW-0175">Coiled coil</keyword>
<evidence type="ECO:0000256" key="10">
    <source>
        <dbReference type="ARBA" id="ARBA00044754"/>
    </source>
</evidence>
<evidence type="ECO:0000256" key="5">
    <source>
        <dbReference type="ARBA" id="ARBA00022846"/>
    </source>
</evidence>
<keyword evidence="7" id="KW-0969">Cilium</keyword>
<evidence type="ECO:0000256" key="8">
    <source>
        <dbReference type="ARBA" id="ARBA00023212"/>
    </source>
</evidence>
<comment type="subunit">
    <text evidence="3">Component of the nexin-dynein regulatory complex (N-DRC).</text>
</comment>
<keyword evidence="4" id="KW-0963">Cytoplasm</keyword>
<name>A0A1Y2HQB4_9FUNG</name>